<evidence type="ECO:0000259" key="2">
    <source>
        <dbReference type="Pfam" id="PF18126"/>
    </source>
</evidence>
<dbReference type="GO" id="GO:0003735">
    <property type="term" value="F:structural constituent of ribosome"/>
    <property type="evidence" value="ECO:0007669"/>
    <property type="project" value="InterPro"/>
</dbReference>
<evidence type="ECO:0000256" key="1">
    <source>
        <dbReference type="SAM" id="MobiDB-lite"/>
    </source>
</evidence>
<evidence type="ECO:0000313" key="4">
    <source>
        <dbReference type="Proteomes" id="UP001148786"/>
    </source>
</evidence>
<dbReference type="InterPro" id="IPR040922">
    <property type="entry name" value="Ribosomal_mL59_dom"/>
</dbReference>
<dbReference type="InterPro" id="IPR037507">
    <property type="entry name" value="Ribosomal_mL59"/>
</dbReference>
<feature type="domain" description="Large ribosomal subunit protein mL59" evidence="2">
    <location>
        <begin position="36"/>
        <end position="308"/>
    </location>
</feature>
<comment type="caution">
    <text evidence="3">The sequence shown here is derived from an EMBL/GenBank/DDBJ whole genome shotgun (WGS) entry which is preliminary data.</text>
</comment>
<accession>A0A9W8K1Z2</accession>
<dbReference type="Pfam" id="PF18126">
    <property type="entry name" value="Mitoc_mL59"/>
    <property type="match status" value="1"/>
</dbReference>
<dbReference type="PANTHER" id="PTHR28041">
    <property type="entry name" value="54S RIBOSOMAL PROTEIN L25, MITOCHONDRIAL"/>
    <property type="match status" value="1"/>
</dbReference>
<dbReference type="OrthoDB" id="18529at2759"/>
<sequence>MTPLARNAAVKLVKNFRMRELEGLMTHLRVFGPLPEVSDPTASAAAAKIGKPVINLPNPFIPRKNPKTNKWREPKYSLRRQADLVKKAHELGRLDVIPPGPKKNAFELRMKRVQQSLPANLPFNVEKTEPYRIPKTSKERNLDRKIKEKKFHIAVFEDDQRYFEEELQRYLPQFKLDEAAEANKDNLQETPEEAKAREGRLGNKEMLDLEIDTAIGDAEGFREELAKLVAQKEAYMKGQAALTPWDTPVAWAGEVKDEKTPGSELGTRLYAGKKRMFKGHLWERELAHRRRRHSILMRDMEARVERYKTYYKKRKPNPLKPSRYSKPPKLPF</sequence>
<dbReference type="AlphaFoldDB" id="A0A9W8K1Z2"/>
<feature type="region of interest" description="Disordered" evidence="1">
    <location>
        <begin position="311"/>
        <end position="332"/>
    </location>
</feature>
<dbReference type="EMBL" id="JANKHO010000456">
    <property type="protein sequence ID" value="KAJ3509711.1"/>
    <property type="molecule type" value="Genomic_DNA"/>
</dbReference>
<proteinExistence type="predicted"/>
<organism evidence="3 4">
    <name type="scientific">Agrocybe chaxingu</name>
    <dbReference type="NCBI Taxonomy" id="84603"/>
    <lineage>
        <taxon>Eukaryota</taxon>
        <taxon>Fungi</taxon>
        <taxon>Dikarya</taxon>
        <taxon>Basidiomycota</taxon>
        <taxon>Agaricomycotina</taxon>
        <taxon>Agaricomycetes</taxon>
        <taxon>Agaricomycetidae</taxon>
        <taxon>Agaricales</taxon>
        <taxon>Agaricineae</taxon>
        <taxon>Strophariaceae</taxon>
        <taxon>Agrocybe</taxon>
    </lineage>
</organism>
<dbReference type="Proteomes" id="UP001148786">
    <property type="component" value="Unassembled WGS sequence"/>
</dbReference>
<reference evidence="3" key="1">
    <citation type="submission" date="2022-07" db="EMBL/GenBank/DDBJ databases">
        <title>Genome Sequence of Agrocybe chaxingu.</title>
        <authorList>
            <person name="Buettner E."/>
        </authorList>
    </citation>
    <scope>NUCLEOTIDE SEQUENCE</scope>
    <source>
        <strain evidence="3">MP-N11</strain>
    </source>
</reference>
<name>A0A9W8K1Z2_9AGAR</name>
<keyword evidence="4" id="KW-1185">Reference proteome</keyword>
<protein>
    <recommendedName>
        <fullName evidence="2">Large ribosomal subunit protein mL59 domain-containing protein</fullName>
    </recommendedName>
</protein>
<gene>
    <name evidence="3" type="ORF">NLJ89_g5074</name>
</gene>
<evidence type="ECO:0000313" key="3">
    <source>
        <dbReference type="EMBL" id="KAJ3509711.1"/>
    </source>
</evidence>
<dbReference type="GO" id="GO:0005762">
    <property type="term" value="C:mitochondrial large ribosomal subunit"/>
    <property type="evidence" value="ECO:0007669"/>
    <property type="project" value="InterPro"/>
</dbReference>
<dbReference type="PANTHER" id="PTHR28041:SF1">
    <property type="entry name" value="LARGE RIBOSOMAL SUBUNIT PROTEIN ML59"/>
    <property type="match status" value="1"/>
</dbReference>